<comment type="caution">
    <text evidence="1">The sequence shown here is derived from an EMBL/GenBank/DDBJ whole genome shotgun (WGS) entry which is preliminary data.</text>
</comment>
<accession>A0ABM8RAU8</accession>
<protein>
    <recommendedName>
        <fullName evidence="3">Transposase</fullName>
    </recommendedName>
</protein>
<keyword evidence="2" id="KW-1185">Reference proteome</keyword>
<sequence>MEKPLQHRKSLDAIRANHLARIDPVFDVVKRGAGEIKRRYRHSLHQRGTPADRLLTIVFGLR</sequence>
<dbReference type="Proteomes" id="UP000672526">
    <property type="component" value="Unassembled WGS sequence"/>
</dbReference>
<gene>
    <name evidence="1" type="ORF">R69888_02603</name>
</gene>
<evidence type="ECO:0000313" key="2">
    <source>
        <dbReference type="Proteomes" id="UP000672526"/>
    </source>
</evidence>
<evidence type="ECO:0008006" key="3">
    <source>
        <dbReference type="Google" id="ProtNLM"/>
    </source>
</evidence>
<organism evidence="1 2">
    <name type="scientific">Paraburkholderia haematera</name>
    <dbReference type="NCBI Taxonomy" id="2793077"/>
    <lineage>
        <taxon>Bacteria</taxon>
        <taxon>Pseudomonadati</taxon>
        <taxon>Pseudomonadota</taxon>
        <taxon>Betaproteobacteria</taxon>
        <taxon>Burkholderiales</taxon>
        <taxon>Burkholderiaceae</taxon>
        <taxon>Paraburkholderia</taxon>
    </lineage>
</organism>
<reference evidence="1 2" key="1">
    <citation type="submission" date="2021-02" db="EMBL/GenBank/DDBJ databases">
        <authorList>
            <person name="Vanwijnsberghe S."/>
        </authorList>
    </citation>
    <scope>NUCLEOTIDE SEQUENCE [LARGE SCALE GENOMIC DNA]</scope>
    <source>
        <strain evidence="1 2">LMG 31837</strain>
    </source>
</reference>
<dbReference type="EMBL" id="CAJNBK010000005">
    <property type="protein sequence ID" value="CAE6742900.1"/>
    <property type="molecule type" value="Genomic_DNA"/>
</dbReference>
<proteinExistence type="predicted"/>
<evidence type="ECO:0000313" key="1">
    <source>
        <dbReference type="EMBL" id="CAE6742900.1"/>
    </source>
</evidence>
<name>A0ABM8RAU8_9BURK</name>